<dbReference type="AlphaFoldDB" id="A0A930H5J4"/>
<organism evidence="1 2">
    <name type="scientific">Parvimonas micra</name>
    <dbReference type="NCBI Taxonomy" id="33033"/>
    <lineage>
        <taxon>Bacteria</taxon>
        <taxon>Bacillati</taxon>
        <taxon>Bacillota</taxon>
        <taxon>Tissierellia</taxon>
        <taxon>Tissierellales</taxon>
        <taxon>Peptoniphilaceae</taxon>
        <taxon>Parvimonas</taxon>
    </lineage>
</organism>
<evidence type="ECO:0000313" key="1">
    <source>
        <dbReference type="EMBL" id="MBF1306383.1"/>
    </source>
</evidence>
<accession>A0A930H5J4</accession>
<comment type="caution">
    <text evidence="1">The sequence shown here is derived from an EMBL/GenBank/DDBJ whole genome shotgun (WGS) entry which is preliminary data.</text>
</comment>
<proteinExistence type="predicted"/>
<dbReference type="EMBL" id="JABZRE010000002">
    <property type="protein sequence ID" value="MBF1306383.1"/>
    <property type="molecule type" value="Genomic_DNA"/>
</dbReference>
<reference evidence="1" key="1">
    <citation type="submission" date="2020-04" db="EMBL/GenBank/DDBJ databases">
        <title>Deep metagenomics examines the oral microbiome during advanced dental caries in children, revealing novel taxa and co-occurrences with host molecules.</title>
        <authorList>
            <person name="Baker J.L."/>
            <person name="Morton J.T."/>
            <person name="Dinis M."/>
            <person name="Alvarez R."/>
            <person name="Tran N.C."/>
            <person name="Knight R."/>
            <person name="Edlund A."/>
        </authorList>
    </citation>
    <scope>NUCLEOTIDE SEQUENCE</scope>
    <source>
        <strain evidence="1">JCVI_23_bin.11</strain>
    </source>
</reference>
<gene>
    <name evidence="1" type="ORF">HXM94_01150</name>
</gene>
<protein>
    <submittedName>
        <fullName evidence="1">Uncharacterized protein</fullName>
    </submittedName>
</protein>
<sequence length="194" mass="23045">MLFEFLEFSPYEIELKARRLVQILDESKNSNPKDWNSEFASEVGRIFLSTNSKGKNYNFGFEFELFFDRKSRSISFNEECIEKKPNSKLNKFFLNKELGFVTFNIHEIIEVPESVSEEEIVKQNLSKSLMEFYKNELLKESSNDENSFIDDFDFWFLSEETIVSNSLNKFNDAFVRFTLEEKKQILLLLQNNLK</sequence>
<dbReference type="Proteomes" id="UP000758611">
    <property type="component" value="Unassembled WGS sequence"/>
</dbReference>
<evidence type="ECO:0000313" key="2">
    <source>
        <dbReference type="Proteomes" id="UP000758611"/>
    </source>
</evidence>
<name>A0A930H5J4_9FIRM</name>